<evidence type="ECO:0000313" key="3">
    <source>
        <dbReference type="Proteomes" id="UP000828390"/>
    </source>
</evidence>
<organism evidence="2 3">
    <name type="scientific">Dreissena polymorpha</name>
    <name type="common">Zebra mussel</name>
    <name type="synonym">Mytilus polymorpha</name>
    <dbReference type="NCBI Taxonomy" id="45954"/>
    <lineage>
        <taxon>Eukaryota</taxon>
        <taxon>Metazoa</taxon>
        <taxon>Spiralia</taxon>
        <taxon>Lophotrochozoa</taxon>
        <taxon>Mollusca</taxon>
        <taxon>Bivalvia</taxon>
        <taxon>Autobranchia</taxon>
        <taxon>Heteroconchia</taxon>
        <taxon>Euheterodonta</taxon>
        <taxon>Imparidentia</taxon>
        <taxon>Neoheterodontei</taxon>
        <taxon>Myida</taxon>
        <taxon>Dreissenoidea</taxon>
        <taxon>Dreissenidae</taxon>
        <taxon>Dreissena</taxon>
    </lineage>
</organism>
<evidence type="ECO:0000256" key="1">
    <source>
        <dbReference type="SAM" id="MobiDB-lite"/>
    </source>
</evidence>
<accession>A0A9D4C5T5</accession>
<proteinExistence type="predicted"/>
<protein>
    <submittedName>
        <fullName evidence="2">Uncharacterized protein</fullName>
    </submittedName>
</protein>
<sequence>MHSHILAACASVPLGGPKGKSEDPRRVHAVNMESSQGALSWSAVDRLVQVMERLEGTVGNLSQSGGNSAGNVHTHGYGNQRQGRYPEGAVGGYRNQNTYGRGSWLQCK</sequence>
<dbReference type="Proteomes" id="UP000828390">
    <property type="component" value="Unassembled WGS sequence"/>
</dbReference>
<dbReference type="AlphaFoldDB" id="A0A9D4C5T5"/>
<keyword evidence="3" id="KW-1185">Reference proteome</keyword>
<comment type="caution">
    <text evidence="2">The sequence shown here is derived from an EMBL/GenBank/DDBJ whole genome shotgun (WGS) entry which is preliminary data.</text>
</comment>
<dbReference type="EMBL" id="JAIWYP010000013">
    <property type="protein sequence ID" value="KAH3717956.1"/>
    <property type="molecule type" value="Genomic_DNA"/>
</dbReference>
<reference evidence="2" key="2">
    <citation type="submission" date="2020-11" db="EMBL/GenBank/DDBJ databases">
        <authorList>
            <person name="McCartney M.A."/>
            <person name="Auch B."/>
            <person name="Kono T."/>
            <person name="Mallez S."/>
            <person name="Becker A."/>
            <person name="Gohl D.M."/>
            <person name="Silverstein K.A.T."/>
            <person name="Koren S."/>
            <person name="Bechman K.B."/>
            <person name="Herman A."/>
            <person name="Abrahante J.E."/>
            <person name="Garbe J."/>
        </authorList>
    </citation>
    <scope>NUCLEOTIDE SEQUENCE</scope>
    <source>
        <strain evidence="2">Duluth1</strain>
        <tissue evidence="2">Whole animal</tissue>
    </source>
</reference>
<name>A0A9D4C5T5_DREPO</name>
<reference evidence="2" key="1">
    <citation type="journal article" date="2019" name="bioRxiv">
        <title>The Genome of the Zebra Mussel, Dreissena polymorpha: A Resource for Invasive Species Research.</title>
        <authorList>
            <person name="McCartney M.A."/>
            <person name="Auch B."/>
            <person name="Kono T."/>
            <person name="Mallez S."/>
            <person name="Zhang Y."/>
            <person name="Obille A."/>
            <person name="Becker A."/>
            <person name="Abrahante J.E."/>
            <person name="Garbe J."/>
            <person name="Badalamenti J.P."/>
            <person name="Herman A."/>
            <person name="Mangelson H."/>
            <person name="Liachko I."/>
            <person name="Sullivan S."/>
            <person name="Sone E.D."/>
            <person name="Koren S."/>
            <person name="Silverstein K.A.T."/>
            <person name="Beckman K.B."/>
            <person name="Gohl D.M."/>
        </authorList>
    </citation>
    <scope>NUCLEOTIDE SEQUENCE</scope>
    <source>
        <strain evidence="2">Duluth1</strain>
        <tissue evidence="2">Whole animal</tissue>
    </source>
</reference>
<evidence type="ECO:0000313" key="2">
    <source>
        <dbReference type="EMBL" id="KAH3717956.1"/>
    </source>
</evidence>
<feature type="compositionally biased region" description="Polar residues" evidence="1">
    <location>
        <begin position="59"/>
        <end position="82"/>
    </location>
</feature>
<feature type="region of interest" description="Disordered" evidence="1">
    <location>
        <begin position="58"/>
        <end position="93"/>
    </location>
</feature>
<gene>
    <name evidence="2" type="ORF">DPMN_060753</name>
</gene>